<name>A0ABU4RW04_9GAMM</name>
<dbReference type="Proteomes" id="UP001273505">
    <property type="component" value="Unassembled WGS sequence"/>
</dbReference>
<organism evidence="1 2">
    <name type="scientific">Gilvimarinus gilvus</name>
    <dbReference type="NCBI Taxonomy" id="3058038"/>
    <lineage>
        <taxon>Bacteria</taxon>
        <taxon>Pseudomonadati</taxon>
        <taxon>Pseudomonadota</taxon>
        <taxon>Gammaproteobacteria</taxon>
        <taxon>Cellvibrionales</taxon>
        <taxon>Cellvibrionaceae</taxon>
        <taxon>Gilvimarinus</taxon>
    </lineage>
</organism>
<protein>
    <recommendedName>
        <fullName evidence="3">Sulfotransferase</fullName>
    </recommendedName>
</protein>
<dbReference type="InterPro" id="IPR027417">
    <property type="entry name" value="P-loop_NTPase"/>
</dbReference>
<dbReference type="SUPFAM" id="SSF52540">
    <property type="entry name" value="P-loop containing nucleoside triphosphate hydrolases"/>
    <property type="match status" value="1"/>
</dbReference>
<dbReference type="EMBL" id="JAXAFO010000008">
    <property type="protein sequence ID" value="MDX6849035.1"/>
    <property type="molecule type" value="Genomic_DNA"/>
</dbReference>
<evidence type="ECO:0008006" key="3">
    <source>
        <dbReference type="Google" id="ProtNLM"/>
    </source>
</evidence>
<gene>
    <name evidence="1" type="ORF">SCD92_06665</name>
</gene>
<dbReference type="Gene3D" id="3.40.50.300">
    <property type="entry name" value="P-loop containing nucleotide triphosphate hydrolases"/>
    <property type="match status" value="1"/>
</dbReference>
<accession>A0ABU4RW04</accession>
<comment type="caution">
    <text evidence="1">The sequence shown here is derived from an EMBL/GenBank/DDBJ whole genome shotgun (WGS) entry which is preliminary data.</text>
</comment>
<proteinExistence type="predicted"/>
<dbReference type="RefSeq" id="WP_302723526.1">
    <property type="nucleotide sequence ID" value="NZ_JAULRU010000617.1"/>
</dbReference>
<reference evidence="1 2" key="1">
    <citation type="submission" date="2023-11" db="EMBL/GenBank/DDBJ databases">
        <title>Gilvimarinus fulvus sp. nov., isolated from the surface of Kelp.</title>
        <authorList>
            <person name="Sun Y.Y."/>
            <person name="Gong Y."/>
            <person name="Du Z.J."/>
        </authorList>
    </citation>
    <scope>NUCLEOTIDE SEQUENCE [LARGE SCALE GENOMIC DNA]</scope>
    <source>
        <strain evidence="1 2">SDUM040013</strain>
    </source>
</reference>
<evidence type="ECO:0000313" key="2">
    <source>
        <dbReference type="Proteomes" id="UP001273505"/>
    </source>
</evidence>
<sequence length="309" mass="35263">MMQERCIHIGLPKAGSTYLQTHVKKMLGASFLEHPALKPLRLAAFGEQNEKRAAASLKEALKGVLRSESPLIVSDERLSSWRHFDFRFLSQSEVLSYQERCCSLLYDVFAPAKVLLLARNPRDWLRSLHGQYVKAGESLSLDDFCSRNEGYLRQASCLDNLSYIYERAFGPGSVEVFPVEAMGFGTSSDWRCWLNQVFGLNIEWSSQPRYSGLDGRTLEAVRQGNRIIDQLGKSSGISESKLSEFKRHAFRFIDSTLVDQPYNQKRFRRLLGSQADKRSPPEPLVEEILSGMKKTIMLPRFDTVRHLYS</sequence>
<evidence type="ECO:0000313" key="1">
    <source>
        <dbReference type="EMBL" id="MDX6849035.1"/>
    </source>
</evidence>
<keyword evidence="2" id="KW-1185">Reference proteome</keyword>